<organism evidence="3 4">
    <name type="scientific">Emydomyces testavorans</name>
    <dbReference type="NCBI Taxonomy" id="2070801"/>
    <lineage>
        <taxon>Eukaryota</taxon>
        <taxon>Fungi</taxon>
        <taxon>Dikarya</taxon>
        <taxon>Ascomycota</taxon>
        <taxon>Pezizomycotina</taxon>
        <taxon>Eurotiomycetes</taxon>
        <taxon>Eurotiomycetidae</taxon>
        <taxon>Onygenales</taxon>
        <taxon>Nannizziopsiaceae</taxon>
        <taxon>Emydomyces</taxon>
    </lineage>
</organism>
<evidence type="ECO:0000259" key="2">
    <source>
        <dbReference type="Pfam" id="PF14661"/>
    </source>
</evidence>
<gene>
    <name evidence="3" type="ORF">PRK78_005077</name>
</gene>
<feature type="domain" description="HAUS augmin-like complex subunit 6 N-terminal" evidence="2">
    <location>
        <begin position="26"/>
        <end position="219"/>
    </location>
</feature>
<evidence type="ECO:0000313" key="4">
    <source>
        <dbReference type="Proteomes" id="UP001219355"/>
    </source>
</evidence>
<reference evidence="3" key="1">
    <citation type="submission" date="2023-03" db="EMBL/GenBank/DDBJ databases">
        <title>Emydomyces testavorans Genome Sequence.</title>
        <authorList>
            <person name="Hoyer L."/>
        </authorList>
    </citation>
    <scope>NUCLEOTIDE SEQUENCE</scope>
    <source>
        <strain evidence="3">16-2883</strain>
    </source>
</reference>
<feature type="region of interest" description="Disordered" evidence="1">
    <location>
        <begin position="419"/>
        <end position="461"/>
    </location>
</feature>
<feature type="compositionally biased region" description="Basic residues" evidence="1">
    <location>
        <begin position="518"/>
        <end position="528"/>
    </location>
</feature>
<dbReference type="InterPro" id="IPR028163">
    <property type="entry name" value="HAUS_6_N"/>
</dbReference>
<sequence length="632" mass="70858">MQRSAVRSPTKSKVETWPVPSPLAVFLRNLKLLRLDSRSDWPGITLEILSGSQNNLRRRIHAVEWALYHLFLIWDKNETHNKLQPFFPPLEPLQSVNLRAALFRTLSDLKKNGVLGREAILRKTMLDECKGERFEEILAAFSTVVLRKSLLSGHPRSSPVIDLATAQQLAPSEQRNILPLVLAYRASLTAIIKERRNLSAFYEQLNKHLLAKADELSLRSTGGSEPIYDVDKIEQINRSILSAWYGNDEWAKAILDGGLQLELDSLLEMDFSRLRSLAKTGLLESVRSQRSSDLLADLDKRVAQQKARVQKWQEFRQSLKTDKVEMDKTASGAQNRILTFRDHQALTVASLAQMGHATPKGCDKHAEYESLLADFNKSLASVKGSGTGQQKWKQRVTTSISEDELVEAEKKRAQNFSYSNLIPNPHLSPRYSDKQPLSKFSPMNPPTNNLARPTKPPINGSIAIEIDSDASQNSQYIEPTSLGPTQDIPEPDLLPATTLLERTRQSMSLLPIPEARPRKPPAKSKPARHSQLFPVNQFEAPSSSKSIRKNEQHSGATTPRDELFNEDAEYASVFKSRPKIATSPINSPAVHVQMFVDGTQDGVSDVENSGEDSCYDLAIDNSPSVRRKMTYM</sequence>
<dbReference type="Pfam" id="PF14661">
    <property type="entry name" value="HAUS6_N"/>
    <property type="match status" value="1"/>
</dbReference>
<accession>A0AAF0DJZ7</accession>
<dbReference type="Proteomes" id="UP001219355">
    <property type="component" value="Chromosome 3"/>
</dbReference>
<proteinExistence type="predicted"/>
<keyword evidence="4" id="KW-1185">Reference proteome</keyword>
<protein>
    <recommendedName>
        <fullName evidence="2">HAUS augmin-like complex subunit 6 N-terminal domain-containing protein</fullName>
    </recommendedName>
</protein>
<evidence type="ECO:0000313" key="3">
    <source>
        <dbReference type="EMBL" id="WEW59603.1"/>
    </source>
</evidence>
<evidence type="ECO:0000256" key="1">
    <source>
        <dbReference type="SAM" id="MobiDB-lite"/>
    </source>
</evidence>
<dbReference type="EMBL" id="CP120629">
    <property type="protein sequence ID" value="WEW59603.1"/>
    <property type="molecule type" value="Genomic_DNA"/>
</dbReference>
<feature type="region of interest" description="Disordered" evidence="1">
    <location>
        <begin position="507"/>
        <end position="564"/>
    </location>
</feature>
<dbReference type="AlphaFoldDB" id="A0AAF0DJZ7"/>
<name>A0AAF0DJZ7_9EURO</name>